<organism evidence="2 3">
    <name type="scientific">Pseudomonas morbosilactucae</name>
    <dbReference type="NCBI Taxonomy" id="2938197"/>
    <lineage>
        <taxon>Bacteria</taxon>
        <taxon>Pseudomonadati</taxon>
        <taxon>Pseudomonadota</taxon>
        <taxon>Gammaproteobacteria</taxon>
        <taxon>Pseudomonadales</taxon>
        <taxon>Pseudomonadaceae</taxon>
        <taxon>Pseudomonas</taxon>
    </lineage>
</organism>
<feature type="transmembrane region" description="Helical" evidence="1">
    <location>
        <begin position="12"/>
        <end position="34"/>
    </location>
</feature>
<dbReference type="RefSeq" id="WP_268267290.1">
    <property type="nucleotide sequence ID" value="NZ_JALQCW010000114.1"/>
</dbReference>
<protein>
    <recommendedName>
        <fullName evidence="4">Cell division protein</fullName>
    </recommendedName>
</protein>
<evidence type="ECO:0000313" key="2">
    <source>
        <dbReference type="EMBL" id="MCK9802199.1"/>
    </source>
</evidence>
<feature type="transmembrane region" description="Helical" evidence="1">
    <location>
        <begin position="65"/>
        <end position="85"/>
    </location>
</feature>
<feature type="transmembrane region" description="Helical" evidence="1">
    <location>
        <begin position="122"/>
        <end position="142"/>
    </location>
</feature>
<name>A0A9X1Z3H9_9PSED</name>
<sequence>MLPADSSLRRALVLWLYAAALGHLLVAGVLTWAAGHPLLEGYLLSVEQAFWSSAAPAAARSQQVWWLNLFGATLQSYSLFLLALVHLGHRLRSATAWAWLMAGILLWAPQDMWISWQARMTSHLWLDSLALLTLLPPLLWLYRHDRRPSTLKGPLRG</sequence>
<gene>
    <name evidence="2" type="ORF">M1B34_32230</name>
</gene>
<evidence type="ECO:0000313" key="3">
    <source>
        <dbReference type="Proteomes" id="UP001155059"/>
    </source>
</evidence>
<proteinExistence type="predicted"/>
<keyword evidence="1" id="KW-0472">Membrane</keyword>
<comment type="caution">
    <text evidence="2">The sequence shown here is derived from an EMBL/GenBank/DDBJ whole genome shotgun (WGS) entry which is preliminary data.</text>
</comment>
<keyword evidence="1" id="KW-0812">Transmembrane</keyword>
<accession>A0A9X1Z3H9</accession>
<dbReference type="AlphaFoldDB" id="A0A9X1Z3H9"/>
<evidence type="ECO:0008006" key="4">
    <source>
        <dbReference type="Google" id="ProtNLM"/>
    </source>
</evidence>
<keyword evidence="1" id="KW-1133">Transmembrane helix</keyword>
<reference evidence="2 3" key="2">
    <citation type="journal article" date="2023" name="Plant Pathol.">
        <title>Dismantling and reorganizing Pseudomonas marginalis sensu#lato.</title>
        <authorList>
            <person name="Sawada H."/>
            <person name="Fujikawa T."/>
            <person name="Satou M."/>
        </authorList>
    </citation>
    <scope>NUCLEOTIDE SEQUENCE [LARGE SCALE GENOMIC DNA]</scope>
    <source>
        <strain evidence="2 3">MAFF 302030</strain>
    </source>
</reference>
<feature type="transmembrane region" description="Helical" evidence="1">
    <location>
        <begin position="97"/>
        <end position="116"/>
    </location>
</feature>
<reference evidence="2 3" key="1">
    <citation type="journal article" date="2022" name="Int. J. Syst. Evol. Microbiol.">
        <title>Pseudomonas aegrilactucae sp. nov. and Pseudomonas morbosilactucae sp. nov., pathogens causing bacterial rot of lettuce in Japan.</title>
        <authorList>
            <person name="Sawada H."/>
            <person name="Fujikawa T."/>
            <person name="Satou M."/>
        </authorList>
    </citation>
    <scope>NUCLEOTIDE SEQUENCE [LARGE SCALE GENOMIC DNA]</scope>
    <source>
        <strain evidence="2 3">MAFF 302030</strain>
    </source>
</reference>
<evidence type="ECO:0000256" key="1">
    <source>
        <dbReference type="SAM" id="Phobius"/>
    </source>
</evidence>
<dbReference type="Proteomes" id="UP001155059">
    <property type="component" value="Unassembled WGS sequence"/>
</dbReference>
<dbReference type="EMBL" id="JALQCW010000114">
    <property type="protein sequence ID" value="MCK9802199.1"/>
    <property type="molecule type" value="Genomic_DNA"/>
</dbReference>